<dbReference type="PROSITE" id="PS50893">
    <property type="entry name" value="ABC_TRANSPORTER_2"/>
    <property type="match status" value="1"/>
</dbReference>
<keyword evidence="1" id="KW-0813">Transport</keyword>
<dbReference type="GO" id="GO:0098796">
    <property type="term" value="C:membrane protein complex"/>
    <property type="evidence" value="ECO:0007669"/>
    <property type="project" value="UniProtKB-ARBA"/>
</dbReference>
<dbReference type="GO" id="GO:0005524">
    <property type="term" value="F:ATP binding"/>
    <property type="evidence" value="ECO:0007669"/>
    <property type="project" value="UniProtKB-KW"/>
</dbReference>
<keyword evidence="6" id="KW-1185">Reference proteome</keyword>
<evidence type="ECO:0000256" key="2">
    <source>
        <dbReference type="ARBA" id="ARBA00022741"/>
    </source>
</evidence>
<dbReference type="GO" id="GO:0022857">
    <property type="term" value="F:transmembrane transporter activity"/>
    <property type="evidence" value="ECO:0007669"/>
    <property type="project" value="TreeGrafter"/>
</dbReference>
<dbReference type="InterPro" id="IPR017871">
    <property type="entry name" value="ABC_transporter-like_CS"/>
</dbReference>
<dbReference type="SMART" id="SM00382">
    <property type="entry name" value="AAA"/>
    <property type="match status" value="1"/>
</dbReference>
<evidence type="ECO:0000313" key="5">
    <source>
        <dbReference type="EMBL" id="RKN77059.1"/>
    </source>
</evidence>
<dbReference type="AlphaFoldDB" id="A0A3B0BXV2"/>
<dbReference type="OrthoDB" id="9791546at2"/>
<reference evidence="5 6" key="1">
    <citation type="journal article" date="2007" name="Int. J. Syst. Evol. Microbiol.">
        <title>Paenibacillus ginsengarvi sp. nov., isolated from soil from ginseng cultivation.</title>
        <authorList>
            <person name="Yoon M.H."/>
            <person name="Ten L.N."/>
            <person name="Im W.T."/>
        </authorList>
    </citation>
    <scope>NUCLEOTIDE SEQUENCE [LARGE SCALE GENOMIC DNA]</scope>
    <source>
        <strain evidence="5 6">KCTC 13059</strain>
    </source>
</reference>
<protein>
    <submittedName>
        <fullName evidence="5">ABC transporter ATP-binding protein</fullName>
    </submittedName>
</protein>
<dbReference type="InterPro" id="IPR017911">
    <property type="entry name" value="MacB-like_ATP-bd"/>
</dbReference>
<proteinExistence type="predicted"/>
<keyword evidence="3 5" id="KW-0067">ATP-binding</keyword>
<evidence type="ECO:0000313" key="6">
    <source>
        <dbReference type="Proteomes" id="UP000282311"/>
    </source>
</evidence>
<dbReference type="InterPro" id="IPR027417">
    <property type="entry name" value="P-loop_NTPase"/>
</dbReference>
<dbReference type="PROSITE" id="PS00211">
    <property type="entry name" value="ABC_TRANSPORTER_1"/>
    <property type="match status" value="1"/>
</dbReference>
<name>A0A3B0BXV2_9BACL</name>
<dbReference type="EMBL" id="RBAH01000020">
    <property type="protein sequence ID" value="RKN77059.1"/>
    <property type="molecule type" value="Genomic_DNA"/>
</dbReference>
<dbReference type="Pfam" id="PF00005">
    <property type="entry name" value="ABC_tran"/>
    <property type="match status" value="1"/>
</dbReference>
<organism evidence="5 6">
    <name type="scientific">Paenibacillus ginsengarvi</name>
    <dbReference type="NCBI Taxonomy" id="400777"/>
    <lineage>
        <taxon>Bacteria</taxon>
        <taxon>Bacillati</taxon>
        <taxon>Bacillota</taxon>
        <taxon>Bacilli</taxon>
        <taxon>Bacillales</taxon>
        <taxon>Paenibacillaceae</taxon>
        <taxon>Paenibacillus</taxon>
    </lineage>
</organism>
<dbReference type="PANTHER" id="PTHR24220:SF86">
    <property type="entry name" value="ABC TRANSPORTER ABCH.1"/>
    <property type="match status" value="1"/>
</dbReference>
<dbReference type="CDD" id="cd03255">
    <property type="entry name" value="ABC_MJ0796_LolCDE_FtsE"/>
    <property type="match status" value="1"/>
</dbReference>
<evidence type="ECO:0000256" key="1">
    <source>
        <dbReference type="ARBA" id="ARBA00022448"/>
    </source>
</evidence>
<dbReference type="PANTHER" id="PTHR24220">
    <property type="entry name" value="IMPORT ATP-BINDING PROTEIN"/>
    <property type="match status" value="1"/>
</dbReference>
<evidence type="ECO:0000259" key="4">
    <source>
        <dbReference type="PROSITE" id="PS50893"/>
    </source>
</evidence>
<keyword evidence="2" id="KW-0547">Nucleotide-binding</keyword>
<dbReference type="RefSeq" id="WP_120749768.1">
    <property type="nucleotide sequence ID" value="NZ_RBAH01000020.1"/>
</dbReference>
<dbReference type="Proteomes" id="UP000282311">
    <property type="component" value="Unassembled WGS sequence"/>
</dbReference>
<dbReference type="InterPro" id="IPR015854">
    <property type="entry name" value="ABC_transpr_LolD-like"/>
</dbReference>
<dbReference type="GO" id="GO:0016887">
    <property type="term" value="F:ATP hydrolysis activity"/>
    <property type="evidence" value="ECO:0007669"/>
    <property type="project" value="InterPro"/>
</dbReference>
<dbReference type="FunFam" id="3.40.50.300:FF:000032">
    <property type="entry name" value="Export ABC transporter ATP-binding protein"/>
    <property type="match status" value="1"/>
</dbReference>
<dbReference type="InterPro" id="IPR003439">
    <property type="entry name" value="ABC_transporter-like_ATP-bd"/>
</dbReference>
<dbReference type="InterPro" id="IPR003593">
    <property type="entry name" value="AAA+_ATPase"/>
</dbReference>
<sequence length="236" mass="25888">MNPSQPLLHVKGLWKIYPYADYKVEALKGISFEVSKGETVAIMGPSGCGKTTLLNCVSGLDTIDQGSIRIDGVDQSEMNSGSRDAYRAKHMGFIFQAYNLIPVLTAVENVELPLLSMGMKPKQAREKALEALSRVGLRDRSGHSPSEMSGGQQQRVAIARAIVNQPLIVWADEPTGALDSKTTVMVMDLIAHLNRTEGITFILITHNPDVAQYAHRTLYMDSGHIIQNRANRGRSL</sequence>
<evidence type="ECO:0000256" key="3">
    <source>
        <dbReference type="ARBA" id="ARBA00022840"/>
    </source>
</evidence>
<gene>
    <name evidence="5" type="ORF">D7M11_23840</name>
</gene>
<accession>A0A3B0BXV2</accession>
<dbReference type="Gene3D" id="3.40.50.300">
    <property type="entry name" value="P-loop containing nucleotide triphosphate hydrolases"/>
    <property type="match status" value="1"/>
</dbReference>
<dbReference type="SUPFAM" id="SSF52540">
    <property type="entry name" value="P-loop containing nucleoside triphosphate hydrolases"/>
    <property type="match status" value="1"/>
</dbReference>
<feature type="domain" description="ABC transporter" evidence="4">
    <location>
        <begin position="8"/>
        <end position="236"/>
    </location>
</feature>
<dbReference type="GO" id="GO:0005886">
    <property type="term" value="C:plasma membrane"/>
    <property type="evidence" value="ECO:0007669"/>
    <property type="project" value="TreeGrafter"/>
</dbReference>
<comment type="caution">
    <text evidence="5">The sequence shown here is derived from an EMBL/GenBank/DDBJ whole genome shotgun (WGS) entry which is preliminary data.</text>
</comment>